<proteinExistence type="predicted"/>
<comment type="caution">
    <text evidence="1">The sequence shown here is derived from an EMBL/GenBank/DDBJ whole genome shotgun (WGS) entry which is preliminary data.</text>
</comment>
<evidence type="ECO:0000313" key="1">
    <source>
        <dbReference type="EMBL" id="KAJ0083605.1"/>
    </source>
</evidence>
<dbReference type="EMBL" id="CM047907">
    <property type="protein sequence ID" value="KAJ0083605.1"/>
    <property type="molecule type" value="Genomic_DNA"/>
</dbReference>
<gene>
    <name evidence="1" type="ORF">Patl1_30117</name>
</gene>
<accession>A0ACC1A9H2</accession>
<keyword evidence="2" id="KW-1185">Reference proteome</keyword>
<evidence type="ECO:0000313" key="2">
    <source>
        <dbReference type="Proteomes" id="UP001164250"/>
    </source>
</evidence>
<sequence length="277" mass="31338">MKKTLDTRFPAARRKKIMQADKDIGKMALAVPLLVSKALELFLQDLCDQTYGITLKRGAKTMNSLHLKQSVETFNVFDFLREIVSKVPDLGGSDTAGDERSVAKRRKVDGEDTDDDEAKRSRMEIGRTSSSSRGRGRGRGRGRERGSQTVERDISVHYEKFEDDLDISDYQEKNNPSRPSLERSYSAEEPKSSIPAGNIELPIRNFDLNVDLQVNSNSTAMPAPAPWLTTEIMPKVKHEEYPGWSLFDIKKMAVDPHQLASLNRRTDEDEEDYDEKG</sequence>
<organism evidence="1 2">
    <name type="scientific">Pistacia atlantica</name>
    <dbReference type="NCBI Taxonomy" id="434234"/>
    <lineage>
        <taxon>Eukaryota</taxon>
        <taxon>Viridiplantae</taxon>
        <taxon>Streptophyta</taxon>
        <taxon>Embryophyta</taxon>
        <taxon>Tracheophyta</taxon>
        <taxon>Spermatophyta</taxon>
        <taxon>Magnoliopsida</taxon>
        <taxon>eudicotyledons</taxon>
        <taxon>Gunneridae</taxon>
        <taxon>Pentapetalae</taxon>
        <taxon>rosids</taxon>
        <taxon>malvids</taxon>
        <taxon>Sapindales</taxon>
        <taxon>Anacardiaceae</taxon>
        <taxon>Pistacia</taxon>
    </lineage>
</organism>
<name>A0ACC1A9H2_9ROSI</name>
<protein>
    <submittedName>
        <fullName evidence="1">Uncharacterized protein</fullName>
    </submittedName>
</protein>
<dbReference type="Proteomes" id="UP001164250">
    <property type="component" value="Chromosome 11"/>
</dbReference>
<reference evidence="2" key="1">
    <citation type="journal article" date="2023" name="G3 (Bethesda)">
        <title>Genome assembly and association tests identify interacting loci associated with vigor, precocity, and sex in interspecific pistachio rootstocks.</title>
        <authorList>
            <person name="Palmer W."/>
            <person name="Jacygrad E."/>
            <person name="Sagayaradj S."/>
            <person name="Cavanaugh K."/>
            <person name="Han R."/>
            <person name="Bertier L."/>
            <person name="Beede B."/>
            <person name="Kafkas S."/>
            <person name="Golino D."/>
            <person name="Preece J."/>
            <person name="Michelmore R."/>
        </authorList>
    </citation>
    <scope>NUCLEOTIDE SEQUENCE [LARGE SCALE GENOMIC DNA]</scope>
</reference>